<comment type="caution">
    <text evidence="1">The sequence shown here is derived from an EMBL/GenBank/DDBJ whole genome shotgun (WGS) entry which is preliminary data.</text>
</comment>
<keyword evidence="2" id="KW-1185">Reference proteome</keyword>
<protein>
    <submittedName>
        <fullName evidence="1">Uncharacterized protein</fullName>
    </submittedName>
</protein>
<accession>A0A5N6PCR8</accession>
<gene>
    <name evidence="1" type="ORF">E3N88_11094</name>
</gene>
<organism evidence="1 2">
    <name type="scientific">Mikania micrantha</name>
    <name type="common">bitter vine</name>
    <dbReference type="NCBI Taxonomy" id="192012"/>
    <lineage>
        <taxon>Eukaryota</taxon>
        <taxon>Viridiplantae</taxon>
        <taxon>Streptophyta</taxon>
        <taxon>Embryophyta</taxon>
        <taxon>Tracheophyta</taxon>
        <taxon>Spermatophyta</taxon>
        <taxon>Magnoliopsida</taxon>
        <taxon>eudicotyledons</taxon>
        <taxon>Gunneridae</taxon>
        <taxon>Pentapetalae</taxon>
        <taxon>asterids</taxon>
        <taxon>campanulids</taxon>
        <taxon>Asterales</taxon>
        <taxon>Asteraceae</taxon>
        <taxon>Asteroideae</taxon>
        <taxon>Heliantheae alliance</taxon>
        <taxon>Eupatorieae</taxon>
        <taxon>Mikania</taxon>
    </lineage>
</organism>
<reference evidence="1 2" key="1">
    <citation type="submission" date="2019-05" db="EMBL/GenBank/DDBJ databases">
        <title>Mikania micrantha, genome provides insights into the molecular mechanism of rapid growth.</title>
        <authorList>
            <person name="Liu B."/>
        </authorList>
    </citation>
    <scope>NUCLEOTIDE SEQUENCE [LARGE SCALE GENOMIC DNA]</scope>
    <source>
        <strain evidence="1">NLD-2019</strain>
        <tissue evidence="1">Leaf</tissue>
    </source>
</reference>
<dbReference type="EMBL" id="SZYD01000005">
    <property type="protein sequence ID" value="KAD6119823.1"/>
    <property type="molecule type" value="Genomic_DNA"/>
</dbReference>
<dbReference type="AlphaFoldDB" id="A0A5N6PCR8"/>
<evidence type="ECO:0000313" key="2">
    <source>
        <dbReference type="Proteomes" id="UP000326396"/>
    </source>
</evidence>
<proteinExistence type="predicted"/>
<evidence type="ECO:0000313" key="1">
    <source>
        <dbReference type="EMBL" id="KAD6119823.1"/>
    </source>
</evidence>
<dbReference type="Proteomes" id="UP000326396">
    <property type="component" value="Linkage Group LG13"/>
</dbReference>
<sequence length="314" mass="35753">MDGGMGWVGKMKHTESGFWAGNRVIQYGSNGSYAFNCKRVNWDTGWDTMVRGFSTKDHIESGIGGCTNSMYRLFWDVQAFSCIPAGIAHLGDLDVYRLATGNLMWRCFWGGPDDVKNCSTWMYGTWYVGDFMLRVGFLLGGTVTDTTGDRNRGFWWLFGCFHGHGLKAYQMEYYWIKGNWEVDFHLGQTESYGWSKDSYYSGFTEDLKMMCCWVLCGSGMICYMCCHMGDCRVVFSCSQTDDNAKGALGWKDCAYWAWKDRCCARDLIPILKVQFSWGKTDGQAFSKGACFKLRREPWVGHLGNGVAHNSFGYR</sequence>
<name>A0A5N6PCR8_9ASTR</name>